<sequence>MNFLIQPTFNRNFKQIIAKQKPKILFQKLSNLTSEKIKIIFKLPDGSKKTVEGKTKETVLDVAKRSDIPLEGACEGNLACSTCHCYLKNEHFDLFKEPSDREYDLLDLAFAVKQTSRLACQLVLQKKHDGIEIEIPKTQRNMAVDGYISKH</sequence>
<evidence type="ECO:0000313" key="8">
    <source>
        <dbReference type="EMBL" id="KAJ5070249.1"/>
    </source>
</evidence>
<dbReference type="InterPro" id="IPR001055">
    <property type="entry name" value="Adrenodoxin-like"/>
</dbReference>
<comment type="caution">
    <text evidence="8">The sequence shown here is derived from an EMBL/GenBank/DDBJ whole genome shotgun (WGS) entry which is preliminary data.</text>
</comment>
<keyword evidence="3" id="KW-0479">Metal-binding</keyword>
<accession>A0A9Q0LD85</accession>
<keyword evidence="9" id="KW-1185">Reference proteome</keyword>
<dbReference type="GO" id="GO:0140647">
    <property type="term" value="P:P450-containing electron transport chain"/>
    <property type="evidence" value="ECO:0007669"/>
    <property type="project" value="InterPro"/>
</dbReference>
<evidence type="ECO:0000256" key="4">
    <source>
        <dbReference type="ARBA" id="ARBA00023004"/>
    </source>
</evidence>
<dbReference type="PROSITE" id="PS51085">
    <property type="entry name" value="2FE2S_FER_2"/>
    <property type="match status" value="1"/>
</dbReference>
<keyword evidence="2" id="KW-0001">2Fe-2S</keyword>
<dbReference type="Gene3D" id="3.10.20.30">
    <property type="match status" value="1"/>
</dbReference>
<dbReference type="GO" id="GO:0009055">
    <property type="term" value="F:electron transfer activity"/>
    <property type="evidence" value="ECO:0007669"/>
    <property type="project" value="TreeGrafter"/>
</dbReference>
<dbReference type="GO" id="GO:0046872">
    <property type="term" value="F:metal ion binding"/>
    <property type="evidence" value="ECO:0007669"/>
    <property type="project" value="UniProtKB-KW"/>
</dbReference>
<dbReference type="InterPro" id="IPR036010">
    <property type="entry name" value="2Fe-2S_ferredoxin-like_sf"/>
</dbReference>
<dbReference type="PANTHER" id="PTHR23426:SF65">
    <property type="entry name" value="FERREDOXIN-2, MITOCHONDRIAL"/>
    <property type="match status" value="1"/>
</dbReference>
<dbReference type="InterPro" id="IPR012675">
    <property type="entry name" value="Beta-grasp_dom_sf"/>
</dbReference>
<dbReference type="Pfam" id="PF00111">
    <property type="entry name" value="Fer2"/>
    <property type="match status" value="1"/>
</dbReference>
<evidence type="ECO:0000259" key="7">
    <source>
        <dbReference type="PROSITE" id="PS51085"/>
    </source>
</evidence>
<dbReference type="SUPFAM" id="SSF54292">
    <property type="entry name" value="2Fe-2S ferredoxin-like"/>
    <property type="match status" value="1"/>
</dbReference>
<protein>
    <submittedName>
        <fullName evidence="8">Ferredoxin/adrenodoxin</fullName>
    </submittedName>
</protein>
<dbReference type="GO" id="GO:0005739">
    <property type="term" value="C:mitochondrion"/>
    <property type="evidence" value="ECO:0007669"/>
    <property type="project" value="TreeGrafter"/>
</dbReference>
<comment type="cofactor">
    <cofactor evidence="6">
        <name>[2Fe-2S] cluster</name>
        <dbReference type="ChEBI" id="CHEBI:190135"/>
    </cofactor>
</comment>
<evidence type="ECO:0000256" key="3">
    <source>
        <dbReference type="ARBA" id="ARBA00022723"/>
    </source>
</evidence>
<dbReference type="GO" id="GO:0051537">
    <property type="term" value="F:2 iron, 2 sulfur cluster binding"/>
    <property type="evidence" value="ECO:0007669"/>
    <property type="project" value="UniProtKB-KW"/>
</dbReference>
<proteinExistence type="inferred from homology"/>
<evidence type="ECO:0000256" key="1">
    <source>
        <dbReference type="ARBA" id="ARBA00010914"/>
    </source>
</evidence>
<dbReference type="CDD" id="cd00207">
    <property type="entry name" value="fer2"/>
    <property type="match status" value="1"/>
</dbReference>
<keyword evidence="4" id="KW-0408">Iron</keyword>
<name>A0A9Q0LD85_ANAIG</name>
<reference evidence="8" key="1">
    <citation type="submission" date="2022-10" db="EMBL/GenBank/DDBJ databases">
        <title>Novel sulphate-reducing endosymbionts in the free-living metamonad Anaeramoeba.</title>
        <authorList>
            <person name="Jerlstrom-Hultqvist J."/>
            <person name="Cepicka I."/>
            <person name="Gallot-Lavallee L."/>
            <person name="Salas-Leiva D."/>
            <person name="Curtis B.A."/>
            <person name="Zahonova K."/>
            <person name="Pipaliya S."/>
            <person name="Dacks J."/>
            <person name="Roger A.J."/>
        </authorList>
    </citation>
    <scope>NUCLEOTIDE SEQUENCE</scope>
    <source>
        <strain evidence="8">BMAN</strain>
    </source>
</reference>
<dbReference type="PRINTS" id="PR00355">
    <property type="entry name" value="ADRENODOXIN"/>
</dbReference>
<dbReference type="OMA" id="TPMEEDM"/>
<evidence type="ECO:0000256" key="2">
    <source>
        <dbReference type="ARBA" id="ARBA00022714"/>
    </source>
</evidence>
<evidence type="ECO:0000256" key="5">
    <source>
        <dbReference type="ARBA" id="ARBA00023014"/>
    </source>
</evidence>
<gene>
    <name evidence="8" type="ORF">M0811_11097</name>
</gene>
<dbReference type="OrthoDB" id="268593at2759"/>
<dbReference type="EMBL" id="JAPDFW010000097">
    <property type="protein sequence ID" value="KAJ5070249.1"/>
    <property type="molecule type" value="Genomic_DNA"/>
</dbReference>
<comment type="similarity">
    <text evidence="1">Belongs to the adrenodoxin/putidaredoxin family.</text>
</comment>
<dbReference type="InterPro" id="IPR001041">
    <property type="entry name" value="2Fe-2S_ferredoxin-type"/>
</dbReference>
<evidence type="ECO:0000256" key="6">
    <source>
        <dbReference type="ARBA" id="ARBA00034078"/>
    </source>
</evidence>
<keyword evidence="5" id="KW-0411">Iron-sulfur</keyword>
<evidence type="ECO:0000313" key="9">
    <source>
        <dbReference type="Proteomes" id="UP001149090"/>
    </source>
</evidence>
<dbReference type="AlphaFoldDB" id="A0A9Q0LD85"/>
<dbReference type="PANTHER" id="PTHR23426">
    <property type="entry name" value="FERREDOXIN/ADRENODOXIN"/>
    <property type="match status" value="1"/>
</dbReference>
<feature type="domain" description="2Fe-2S ferredoxin-type" evidence="7">
    <location>
        <begin position="37"/>
        <end position="139"/>
    </location>
</feature>
<dbReference type="Proteomes" id="UP001149090">
    <property type="component" value="Unassembled WGS sequence"/>
</dbReference>
<organism evidence="8 9">
    <name type="scientific">Anaeramoeba ignava</name>
    <name type="common">Anaerobic marine amoeba</name>
    <dbReference type="NCBI Taxonomy" id="1746090"/>
    <lineage>
        <taxon>Eukaryota</taxon>
        <taxon>Metamonada</taxon>
        <taxon>Anaeramoebidae</taxon>
        <taxon>Anaeramoeba</taxon>
    </lineage>
</organism>